<evidence type="ECO:0000256" key="2">
    <source>
        <dbReference type="ARBA" id="ARBA00006739"/>
    </source>
</evidence>
<dbReference type="InterPro" id="IPR001173">
    <property type="entry name" value="Glyco_trans_2-like"/>
</dbReference>
<evidence type="ECO:0000313" key="13">
    <source>
        <dbReference type="Proteomes" id="UP000433050"/>
    </source>
</evidence>
<keyword evidence="13" id="KW-1185">Reference proteome</keyword>
<evidence type="ECO:0000256" key="5">
    <source>
        <dbReference type="ARBA" id="ARBA00022692"/>
    </source>
</evidence>
<dbReference type="GO" id="GO:0006488">
    <property type="term" value="P:dolichol-linked oligosaccharide biosynthetic process"/>
    <property type="evidence" value="ECO:0007669"/>
    <property type="project" value="TreeGrafter"/>
</dbReference>
<evidence type="ECO:0000259" key="10">
    <source>
        <dbReference type="Pfam" id="PF04138"/>
    </source>
</evidence>
<evidence type="ECO:0000256" key="4">
    <source>
        <dbReference type="ARBA" id="ARBA00022679"/>
    </source>
</evidence>
<dbReference type="GO" id="GO:0016020">
    <property type="term" value="C:membrane"/>
    <property type="evidence" value="ECO:0007669"/>
    <property type="project" value="UniProtKB-SubCell"/>
</dbReference>
<evidence type="ECO:0000256" key="8">
    <source>
        <dbReference type="SAM" id="Phobius"/>
    </source>
</evidence>
<evidence type="ECO:0000256" key="6">
    <source>
        <dbReference type="ARBA" id="ARBA00022989"/>
    </source>
</evidence>
<dbReference type="EMBL" id="CACSAS010000001">
    <property type="protein sequence ID" value="CAA0107292.1"/>
    <property type="molecule type" value="Genomic_DNA"/>
</dbReference>
<dbReference type="RefSeq" id="WP_159600290.1">
    <property type="nucleotide sequence ID" value="NZ_CACSAS010000001.1"/>
</dbReference>
<keyword evidence="3 12" id="KW-0328">Glycosyltransferase</keyword>
<evidence type="ECO:0000256" key="3">
    <source>
        <dbReference type="ARBA" id="ARBA00022676"/>
    </source>
</evidence>
<feature type="transmembrane region" description="Helical" evidence="8">
    <location>
        <begin position="253"/>
        <end position="279"/>
    </location>
</feature>
<organism evidence="12 13">
    <name type="scientific">Starkeya nomas</name>
    <dbReference type="NCBI Taxonomy" id="2666134"/>
    <lineage>
        <taxon>Bacteria</taxon>
        <taxon>Pseudomonadati</taxon>
        <taxon>Pseudomonadota</taxon>
        <taxon>Alphaproteobacteria</taxon>
        <taxon>Hyphomicrobiales</taxon>
        <taxon>Xanthobacteraceae</taxon>
        <taxon>Starkeya</taxon>
    </lineage>
</organism>
<dbReference type="PANTHER" id="PTHR43398">
    <property type="entry name" value="DOLICHOL-PHOSPHATE MANNOSYLTRANSFERASE SUBUNIT 1"/>
    <property type="match status" value="1"/>
</dbReference>
<feature type="transmembrane region" description="Helical" evidence="8">
    <location>
        <begin position="435"/>
        <end position="452"/>
    </location>
</feature>
<dbReference type="GO" id="GO:0099621">
    <property type="term" value="F:undecaprenyl-phosphate 4-deoxy-4-formamido-L-arabinose transferase activity"/>
    <property type="evidence" value="ECO:0007669"/>
    <property type="project" value="UniProtKB-EC"/>
</dbReference>
<feature type="transmembrane region" description="Helical" evidence="8">
    <location>
        <begin position="554"/>
        <end position="572"/>
    </location>
</feature>
<dbReference type="Pfam" id="PF13231">
    <property type="entry name" value="PMT_2"/>
    <property type="match status" value="1"/>
</dbReference>
<dbReference type="EC" id="2.4.2.53" evidence="12"/>
<dbReference type="GO" id="GO:0035269">
    <property type="term" value="P:protein O-linked glycosylation via mannose"/>
    <property type="evidence" value="ECO:0007669"/>
    <property type="project" value="TreeGrafter"/>
</dbReference>
<dbReference type="PANTHER" id="PTHR43398:SF1">
    <property type="entry name" value="DOLICHOL-PHOSPHATE MANNOSYLTRANSFERASE SUBUNIT 1"/>
    <property type="match status" value="1"/>
</dbReference>
<dbReference type="Pfam" id="PF00535">
    <property type="entry name" value="Glycos_transf_2"/>
    <property type="match status" value="1"/>
</dbReference>
<keyword evidence="7 8" id="KW-0472">Membrane</keyword>
<evidence type="ECO:0000259" key="11">
    <source>
        <dbReference type="Pfam" id="PF13231"/>
    </source>
</evidence>
<dbReference type="InterPro" id="IPR039528">
    <property type="entry name" value="DPM1-like"/>
</dbReference>
<feature type="transmembrane region" description="Helical" evidence="8">
    <location>
        <begin position="366"/>
        <end position="388"/>
    </location>
</feature>
<dbReference type="InterPro" id="IPR007267">
    <property type="entry name" value="GtrA_DPMS_TM"/>
</dbReference>
<dbReference type="Pfam" id="PF04138">
    <property type="entry name" value="GtrA_DPMS_TM"/>
    <property type="match status" value="1"/>
</dbReference>
<keyword evidence="6 8" id="KW-1133">Transmembrane helix</keyword>
<feature type="transmembrane region" description="Helical" evidence="8">
    <location>
        <begin position="510"/>
        <end position="534"/>
    </location>
</feature>
<proteinExistence type="inferred from homology"/>
<feature type="transmembrane region" description="Helical" evidence="8">
    <location>
        <begin position="664"/>
        <end position="684"/>
    </location>
</feature>
<feature type="transmembrane region" description="Helical" evidence="8">
    <location>
        <begin position="593"/>
        <end position="619"/>
    </location>
</feature>
<feature type="transmembrane region" description="Helical" evidence="8">
    <location>
        <begin position="639"/>
        <end position="657"/>
    </location>
</feature>
<dbReference type="Proteomes" id="UP000433050">
    <property type="component" value="Unassembled WGS sequence"/>
</dbReference>
<dbReference type="GO" id="GO:0000271">
    <property type="term" value="P:polysaccharide biosynthetic process"/>
    <property type="evidence" value="ECO:0007669"/>
    <property type="project" value="InterPro"/>
</dbReference>
<feature type="transmembrane region" description="Helical" evidence="8">
    <location>
        <begin position="696"/>
        <end position="716"/>
    </location>
</feature>
<name>A0A5S9PT51_9HYPH</name>
<feature type="domain" description="Glycosyltransferase RgtA/B/C/D-like" evidence="11">
    <location>
        <begin position="410"/>
        <end position="570"/>
    </location>
</feature>
<protein>
    <submittedName>
        <fullName evidence="12">Undecaprenyl-phosphate 4-deoxy-4-formamido-L-arabinose transferase</fullName>
        <ecNumber evidence="12">2.4.2.53</ecNumber>
    </submittedName>
</protein>
<keyword evidence="5 8" id="KW-0812">Transmembrane</keyword>
<accession>A0A5S9PT51</accession>
<comment type="subcellular location">
    <subcellularLocation>
        <location evidence="1">Membrane</location>
        <topology evidence="1">Multi-pass membrane protein</topology>
    </subcellularLocation>
</comment>
<dbReference type="InterPro" id="IPR029044">
    <property type="entry name" value="Nucleotide-diphossugar_trans"/>
</dbReference>
<gene>
    <name evidence="12" type="primary">arnC_3</name>
    <name evidence="12" type="ORF">STARVERO_03429</name>
</gene>
<evidence type="ECO:0000259" key="9">
    <source>
        <dbReference type="Pfam" id="PF00535"/>
    </source>
</evidence>
<evidence type="ECO:0000313" key="12">
    <source>
        <dbReference type="EMBL" id="CAA0107292.1"/>
    </source>
</evidence>
<dbReference type="Gene3D" id="3.90.550.10">
    <property type="entry name" value="Spore Coat Polysaccharide Biosynthesis Protein SpsA, Chain A"/>
    <property type="match status" value="1"/>
</dbReference>
<dbReference type="CDD" id="cd06442">
    <property type="entry name" value="DPM1_like"/>
    <property type="match status" value="1"/>
</dbReference>
<feature type="transmembrane region" description="Helical" evidence="8">
    <location>
        <begin position="300"/>
        <end position="318"/>
    </location>
</feature>
<feature type="transmembrane region" description="Helical" evidence="8">
    <location>
        <begin position="330"/>
        <end position="354"/>
    </location>
</feature>
<feature type="domain" description="GtrA/DPMS transmembrane" evidence="10">
    <location>
        <begin position="235"/>
        <end position="353"/>
    </location>
</feature>
<reference evidence="12 13" key="1">
    <citation type="submission" date="2019-12" db="EMBL/GenBank/DDBJ databases">
        <authorList>
            <person name="Reyes-Prieto M."/>
        </authorList>
    </citation>
    <scope>NUCLEOTIDE SEQUENCE [LARGE SCALE GENOMIC DNA]</scope>
    <source>
        <strain evidence="12">HF14-78462</strain>
    </source>
</reference>
<evidence type="ECO:0000256" key="7">
    <source>
        <dbReference type="ARBA" id="ARBA00023136"/>
    </source>
</evidence>
<feature type="transmembrane region" description="Helical" evidence="8">
    <location>
        <begin position="459"/>
        <end position="481"/>
    </location>
</feature>
<sequence>MLVSVVVPTLNEVGNIDDLLTAIFRQCGDSLDFEVLVADGGSTDGTIERVRAWEERADVRLVPCDGRRGLAGDVLQAAALARAEVVVVMDADLSHPPDRLPAIVRPVLDGSSDMVLGSRFVAGGGISGWPLWRLILSRLGAALAWPLTDVKDPMSGFFAVRRERLLAVDAQAAGFKIALEIIAGSTPSVRVSEIPIIFTDRVHGESKLGSAELTAYLHRLLVLAGGRISPGNAVRFAAVGFSGACVDLLSFQVLIALSAAMNTAHLASFCVATAWNYYFNARWAFAAETMHGKERAPRPYGRFILVCLLALGIRGGVLEAGVGMLGLAPLAAIVCAIGAAAIVSYLGLAFFVFPSADARVSHTVRWRVAAIGVVVYASMLRLLFLGLVDLLPQEAYYWNYAQHLDIGYLDHPPMVAWLIWATTGLFGDNEFGVRFAAWLGWFATAFFSFGLARQLFGRSAAFVSLLLVAVLPFFFTTGLLMTPDAPLAAAWAGTLYFLARAMIGGRRHAWWGVGVGLGLGMLSKYTIVLLVPAMGLFMLTDVQARKWLKRPDPYVAAMLALLIFSPVIYWNTENGFASFAFQGARRIEAAFRFSLPLLGAYAVILLTPLGLVAVLGVLWAHCEHLGATGDEGRRRVARFILIFTLIPLSVFVAFSLVRDVKLNWTGPLWLAAVPAVSAAILSIVENGAGFKRAAHRLSGSAIAIALVFYGLALNYLASGVPGIGYVVGLPTLPVAWREFGREAAGLAQEVRQETGQEPLMIGLDTYNIASQLAFYGSGDDRRTGNSVGRGIVGLPDLMYGYWHRPEALRGRPAIMISVKRRHIDVPVLDQHFAVLSEPREKRIDKHGTPAGRFYYRIGYGYRGADPAEGWEAP</sequence>
<dbReference type="SUPFAM" id="SSF53448">
    <property type="entry name" value="Nucleotide-diphospho-sugar transferases"/>
    <property type="match status" value="1"/>
</dbReference>
<dbReference type="GO" id="GO:0004582">
    <property type="term" value="F:dolichyl-phosphate beta-D-mannosyltransferase activity"/>
    <property type="evidence" value="ECO:0007669"/>
    <property type="project" value="InterPro"/>
</dbReference>
<dbReference type="InterPro" id="IPR038731">
    <property type="entry name" value="RgtA/B/C-like"/>
</dbReference>
<evidence type="ECO:0000256" key="1">
    <source>
        <dbReference type="ARBA" id="ARBA00004141"/>
    </source>
</evidence>
<comment type="similarity">
    <text evidence="2">Belongs to the glycosyltransferase 2 family.</text>
</comment>
<dbReference type="AlphaFoldDB" id="A0A5S9PT51"/>
<dbReference type="GO" id="GO:0006506">
    <property type="term" value="P:GPI anchor biosynthetic process"/>
    <property type="evidence" value="ECO:0007669"/>
    <property type="project" value="TreeGrafter"/>
</dbReference>
<feature type="domain" description="Glycosyltransferase 2-like" evidence="9">
    <location>
        <begin position="4"/>
        <end position="162"/>
    </location>
</feature>
<keyword evidence="4 12" id="KW-0808">Transferase</keyword>